<feature type="domain" description="Luciferase-like" evidence="3">
    <location>
        <begin position="12"/>
        <end position="274"/>
    </location>
</feature>
<accession>A0ABQ5R9J7</accession>
<dbReference type="Gene3D" id="3.20.20.30">
    <property type="entry name" value="Luciferase-like domain"/>
    <property type="match status" value="1"/>
</dbReference>
<dbReference type="RefSeq" id="WP_281904955.1">
    <property type="nucleotide sequence ID" value="NZ_BSDI01000075.1"/>
</dbReference>
<proteinExistence type="predicted"/>
<dbReference type="InterPro" id="IPR011251">
    <property type="entry name" value="Luciferase-like_dom"/>
</dbReference>
<organism evidence="4 5">
    <name type="scientific">Phytohabitans aurantiacus</name>
    <dbReference type="NCBI Taxonomy" id="3016789"/>
    <lineage>
        <taxon>Bacteria</taxon>
        <taxon>Bacillati</taxon>
        <taxon>Actinomycetota</taxon>
        <taxon>Actinomycetes</taxon>
        <taxon>Micromonosporales</taxon>
        <taxon>Micromonosporaceae</taxon>
    </lineage>
</organism>
<keyword evidence="5" id="KW-1185">Reference proteome</keyword>
<gene>
    <name evidence="4" type="ORF">Pa4123_83360</name>
</gene>
<dbReference type="EMBL" id="BSDI01000075">
    <property type="protein sequence ID" value="GLI03058.1"/>
    <property type="molecule type" value="Genomic_DNA"/>
</dbReference>
<evidence type="ECO:0000313" key="5">
    <source>
        <dbReference type="Proteomes" id="UP001144280"/>
    </source>
</evidence>
<name>A0ABQ5R9J7_9ACTN</name>
<dbReference type="InterPro" id="IPR050766">
    <property type="entry name" value="Bact_Lucif_Oxidored"/>
</dbReference>
<evidence type="ECO:0000313" key="4">
    <source>
        <dbReference type="EMBL" id="GLI03058.1"/>
    </source>
</evidence>
<dbReference type="InterPro" id="IPR036661">
    <property type="entry name" value="Luciferase-like_sf"/>
</dbReference>
<evidence type="ECO:0000256" key="2">
    <source>
        <dbReference type="ARBA" id="ARBA00023033"/>
    </source>
</evidence>
<reference evidence="4" key="1">
    <citation type="submission" date="2022-12" db="EMBL/GenBank/DDBJ databases">
        <title>New Phytohabitans aurantiacus sp. RD004123 nov., an actinomycete isolated from soil.</title>
        <authorList>
            <person name="Triningsih D.W."/>
            <person name="Harunari E."/>
            <person name="Igarashi Y."/>
        </authorList>
    </citation>
    <scope>NUCLEOTIDE SEQUENCE</scope>
    <source>
        <strain evidence="4">RD004123</strain>
    </source>
</reference>
<evidence type="ECO:0000259" key="3">
    <source>
        <dbReference type="Pfam" id="PF00296"/>
    </source>
</evidence>
<dbReference type="SUPFAM" id="SSF51679">
    <property type="entry name" value="Bacterial luciferase-like"/>
    <property type="match status" value="1"/>
</dbReference>
<keyword evidence="1" id="KW-0560">Oxidoreductase</keyword>
<comment type="caution">
    <text evidence="4">The sequence shown here is derived from an EMBL/GenBank/DDBJ whole genome shotgun (WGS) entry which is preliminary data.</text>
</comment>
<evidence type="ECO:0000256" key="1">
    <source>
        <dbReference type="ARBA" id="ARBA00023002"/>
    </source>
</evidence>
<dbReference type="GO" id="GO:0004497">
    <property type="term" value="F:monooxygenase activity"/>
    <property type="evidence" value="ECO:0007669"/>
    <property type="project" value="UniProtKB-KW"/>
</dbReference>
<protein>
    <submittedName>
        <fullName evidence="4">Alkanal monooxygenase</fullName>
    </submittedName>
</protein>
<dbReference type="Proteomes" id="UP001144280">
    <property type="component" value="Unassembled WGS sequence"/>
</dbReference>
<keyword evidence="2 4" id="KW-0503">Monooxygenase</keyword>
<dbReference type="Pfam" id="PF00296">
    <property type="entry name" value="Bac_luciferase"/>
    <property type="match status" value="1"/>
</dbReference>
<dbReference type="PANTHER" id="PTHR30137:SF8">
    <property type="entry name" value="BLR5498 PROTEIN"/>
    <property type="match status" value="1"/>
</dbReference>
<dbReference type="PANTHER" id="PTHR30137">
    <property type="entry name" value="LUCIFERASE-LIKE MONOOXYGENASE"/>
    <property type="match status" value="1"/>
</dbReference>
<sequence length="308" mass="32701">MTADLFLLSAHGAAATVEYAVAAETAGFGGVWLAEHHFIEYGRCPSATALAGVVLGRTHRLEVGTAACVLSNRHPVALGEEAALLDTVSGGRFRLGVGRGGPWVDLEVFGTGLRRFERGFPESLDVLLEWLSGTPSVSADGEFFAFRDVAVVPRPPRRLPVWVAATSTSTVDVAAARGLPLLLGVHDEPGPLLDRYGPSGAEHAVARLVALGDSRAQAERRLRRTLPRWLATTAGYVRIDGTSPPRRDLDAYIDHLLRISPIGPPSEVAAALADAGASRLLLMVEGFGDRRATLEQIDALAAEVLPLL</sequence>